<keyword evidence="4" id="KW-1185">Reference proteome</keyword>
<dbReference type="GeneID" id="97211314"/>
<dbReference type="Proteomes" id="UP000259570">
    <property type="component" value="Unassembled WGS sequence"/>
</dbReference>
<comment type="caution">
    <text evidence="2">The sequence shown here is derived from an EMBL/GenBank/DDBJ whole genome shotgun (WGS) entry which is preliminary data.</text>
</comment>
<dbReference type="RefSeq" id="WP_116906285.1">
    <property type="nucleotide sequence ID" value="NZ_CP142084.2"/>
</dbReference>
<dbReference type="Proteomes" id="UP001167357">
    <property type="component" value="Unassembled WGS sequence"/>
</dbReference>
<evidence type="ECO:0000313" key="3">
    <source>
        <dbReference type="Proteomes" id="UP000259570"/>
    </source>
</evidence>
<accession>A0A3E1KGX5</accession>
<reference evidence="1" key="2">
    <citation type="submission" date="2022-04" db="EMBL/GenBank/DDBJ databases">
        <title>Genomic comparison of 19 strains of Xanthomonas nasturtii, a newly emerging watercress pathogen.</title>
        <authorList>
            <person name="Harrison J."/>
            <person name="Greer S."/>
            <person name="Hussain R."/>
            <person name="Lascelles D."/>
            <person name="Roberts M."/>
            <person name="Carter B."/>
            <person name="Bryning A."/>
            <person name="Carroll S."/>
            <person name="Aspin A."/>
            <person name="Cruz L."/>
            <person name="Cruz J."/>
            <person name="Grant M."/>
            <person name="Vicente J."/>
            <person name="Studholme D.J."/>
        </authorList>
    </citation>
    <scope>NUCLEOTIDE SEQUENCE</scope>
    <source>
        <strain evidence="1">10016B</strain>
    </source>
</reference>
<dbReference type="EMBL" id="JAMBED010000061">
    <property type="protein sequence ID" value="MCL1553220.1"/>
    <property type="molecule type" value="Genomic_DNA"/>
</dbReference>
<gene>
    <name evidence="2" type="ORF">DZD52_14790</name>
    <name evidence="1" type="ORF">M3O51_18420</name>
</gene>
<evidence type="ECO:0000313" key="4">
    <source>
        <dbReference type="Proteomes" id="UP001167357"/>
    </source>
</evidence>
<evidence type="ECO:0000313" key="2">
    <source>
        <dbReference type="EMBL" id="RFF37860.1"/>
    </source>
</evidence>
<protein>
    <submittedName>
        <fullName evidence="2">Uncharacterized protein</fullName>
    </submittedName>
</protein>
<reference evidence="2 3" key="1">
    <citation type="submission" date="2018-08" db="EMBL/GenBank/DDBJ databases">
        <title>Genome sequencing of X. nasturtii WHRI 8984.</title>
        <authorList>
            <person name="Studholme D.J."/>
            <person name="Mchugh J."/>
            <person name="Vicente J."/>
        </authorList>
    </citation>
    <scope>NUCLEOTIDE SEQUENCE [LARGE SCALE GENOMIC DNA]</scope>
    <source>
        <strain evidence="2 3">WHRI 8984</strain>
    </source>
</reference>
<dbReference type="AlphaFoldDB" id="A0A3E1KGX5"/>
<dbReference type="EMBL" id="QUZM01000031">
    <property type="protein sequence ID" value="RFF37860.1"/>
    <property type="molecule type" value="Genomic_DNA"/>
</dbReference>
<evidence type="ECO:0000313" key="1">
    <source>
        <dbReference type="EMBL" id="MCL1553220.1"/>
    </source>
</evidence>
<sequence length="81" mass="8902">MEVNKRLTDGQVTGFLREAESDVDFKVAAAMAWRPLVMLLSVRDSASKIKLLRALRRGELHEVIAEFVGGGCSALYLAPQV</sequence>
<organism evidence="2 3">
    <name type="scientific">Xanthomonas nasturtii</name>
    <dbReference type="NCBI Taxonomy" id="1843581"/>
    <lineage>
        <taxon>Bacteria</taxon>
        <taxon>Pseudomonadati</taxon>
        <taxon>Pseudomonadota</taxon>
        <taxon>Gammaproteobacteria</taxon>
        <taxon>Lysobacterales</taxon>
        <taxon>Lysobacteraceae</taxon>
        <taxon>Xanthomonas</taxon>
    </lineage>
</organism>
<name>A0A3E1KGX5_9XANT</name>
<proteinExistence type="predicted"/>